<reference evidence="1 2" key="1">
    <citation type="journal article" date="2018" name="Aquat. Microb. Ecol.">
        <title>Gammaproteobacterial methanotrophs dominate.</title>
        <authorList>
            <person name="Rissanen A.J."/>
            <person name="Saarenheimo J."/>
            <person name="Tiirola M."/>
            <person name="Peura S."/>
            <person name="Aalto S.L."/>
            <person name="Karvinen A."/>
            <person name="Nykanen H."/>
        </authorList>
    </citation>
    <scope>NUCLEOTIDE SEQUENCE [LARGE SCALE GENOMIC DNA]</scope>
    <source>
        <strain evidence="1">AMbin10</strain>
    </source>
</reference>
<evidence type="ECO:0000313" key="1">
    <source>
        <dbReference type="EMBL" id="PZN74309.1"/>
    </source>
</evidence>
<proteinExistence type="predicted"/>
<dbReference type="InterPro" id="IPR025528">
    <property type="entry name" value="BrnA_antitoxin"/>
</dbReference>
<protein>
    <recommendedName>
        <fullName evidence="3">BrnA antitoxin family protein</fullName>
    </recommendedName>
</protein>
<organism evidence="1 2">
    <name type="scientific">Candidatus Methylumidiphilus alinenensis</name>
    <dbReference type="NCBI Taxonomy" id="2202197"/>
    <lineage>
        <taxon>Bacteria</taxon>
        <taxon>Pseudomonadati</taxon>
        <taxon>Pseudomonadota</taxon>
        <taxon>Gammaproteobacteria</taxon>
        <taxon>Methylococcales</taxon>
        <taxon>Candidatus Methylumidiphilus</taxon>
    </lineage>
</organism>
<dbReference type="Pfam" id="PF14384">
    <property type="entry name" value="BrnA_antitoxin"/>
    <property type="match status" value="1"/>
</dbReference>
<evidence type="ECO:0000313" key="2">
    <source>
        <dbReference type="Proteomes" id="UP000249396"/>
    </source>
</evidence>
<name>A0A2W4QVY6_9GAMM</name>
<accession>A0A2W4QVY6</accession>
<gene>
    <name evidence="1" type="ORF">DM484_21530</name>
</gene>
<dbReference type="EMBL" id="QJPH01000432">
    <property type="protein sequence ID" value="PZN74309.1"/>
    <property type="molecule type" value="Genomic_DNA"/>
</dbReference>
<dbReference type="Proteomes" id="UP000249396">
    <property type="component" value="Unassembled WGS sequence"/>
</dbReference>
<dbReference type="AlphaFoldDB" id="A0A2W4QVY6"/>
<sequence>MNPEVTLRKFPVSPEEIEAAIAAAPEQAEDLECPYDPNDAGQVEAYWQNATVVRDGGYPAVQSALAERRGLRSPQIAPLKVPVTIRFDEDVLAALRATGKDWQTRVNVVVREWLESQRTAGAGLK</sequence>
<evidence type="ECO:0008006" key="3">
    <source>
        <dbReference type="Google" id="ProtNLM"/>
    </source>
</evidence>
<comment type="caution">
    <text evidence="1">The sequence shown here is derived from an EMBL/GenBank/DDBJ whole genome shotgun (WGS) entry which is preliminary data.</text>
</comment>